<dbReference type="PIRSF" id="PIRSF032079">
    <property type="entry name" value="UCP032079"/>
    <property type="match status" value="1"/>
</dbReference>
<dbReference type="Pfam" id="PF03981">
    <property type="entry name" value="Ubiq_cyt_C_chap"/>
    <property type="match status" value="1"/>
</dbReference>
<feature type="domain" description="Ubiquinol-cytochrome c chaperone" evidence="3">
    <location>
        <begin position="37"/>
        <end position="177"/>
    </location>
</feature>
<dbReference type="InterPro" id="IPR021150">
    <property type="entry name" value="Ubiq_cyt_c_chap"/>
</dbReference>
<evidence type="ECO:0000313" key="5">
    <source>
        <dbReference type="Proteomes" id="UP000317496"/>
    </source>
</evidence>
<proteinExistence type="inferred from homology"/>
<organism evidence="4 5">
    <name type="scientific">Ferrovibrio terrae</name>
    <dbReference type="NCBI Taxonomy" id="2594003"/>
    <lineage>
        <taxon>Bacteria</taxon>
        <taxon>Pseudomonadati</taxon>
        <taxon>Pseudomonadota</taxon>
        <taxon>Alphaproteobacteria</taxon>
        <taxon>Rhodospirillales</taxon>
        <taxon>Rhodospirillaceae</taxon>
        <taxon>Ferrovibrio</taxon>
    </lineage>
</organism>
<sequence length="182" mass="19960">MLNRLISLFAGKQHNPAAVALYRCIVEQARQPDFYTRHGVPDSLDGRFDMIVLHTFLVMRRLRNIVGQGGDQLSQDLFDLLFADMDNNLREIGVGDLGVGKRVKKMAQAFYGRVEAYEAGLLATDDAILTDALTRNLYGTTQPALPNQLAMAAYMRFAGTQLAGQTDTKILAGNVVFPAAPA</sequence>
<dbReference type="PANTHER" id="PTHR12184">
    <property type="entry name" value="UBIQUINOL-CYTOCHROME C REDUCTASE COMPLEX ASSEMBLY FACTOR 1 FAMILY MEMBER"/>
    <property type="match status" value="1"/>
</dbReference>
<reference evidence="4 5" key="1">
    <citation type="submission" date="2019-07" db="EMBL/GenBank/DDBJ databases">
        <title>Genome sequencing for Ferrovibrio sp. K5.</title>
        <authorList>
            <person name="Park S.-J."/>
        </authorList>
    </citation>
    <scope>NUCLEOTIDE SEQUENCE [LARGE SCALE GENOMIC DNA]</scope>
    <source>
        <strain evidence="4 5">K5</strain>
    </source>
</reference>
<dbReference type="OrthoDB" id="7158889at2"/>
<evidence type="ECO:0000256" key="1">
    <source>
        <dbReference type="ARBA" id="ARBA00006407"/>
    </source>
</evidence>
<dbReference type="KEGG" id="fer:FNB15_16590"/>
<dbReference type="PANTHER" id="PTHR12184:SF1">
    <property type="entry name" value="UBIQUINOL-CYTOCHROME-C REDUCTASE COMPLEX ASSEMBLY FACTOR 1"/>
    <property type="match status" value="1"/>
</dbReference>
<gene>
    <name evidence="4" type="ORF">FNB15_16590</name>
</gene>
<accession>A0A516H4X1</accession>
<dbReference type="InterPro" id="IPR007129">
    <property type="entry name" value="Ubiqinol_cyt_c_chaperone_CPB3"/>
</dbReference>
<dbReference type="Proteomes" id="UP000317496">
    <property type="component" value="Chromosome"/>
</dbReference>
<keyword evidence="5" id="KW-1185">Reference proteome</keyword>
<dbReference type="AlphaFoldDB" id="A0A516H4X1"/>
<comment type="similarity">
    <text evidence="1">Belongs to the CBP3 family.</text>
</comment>
<dbReference type="EMBL" id="CP041636">
    <property type="protein sequence ID" value="QDO98791.1"/>
    <property type="molecule type" value="Genomic_DNA"/>
</dbReference>
<protein>
    <recommendedName>
        <fullName evidence="3">Ubiquinol-cytochrome c chaperone domain-containing protein</fullName>
    </recommendedName>
</protein>
<evidence type="ECO:0000256" key="2">
    <source>
        <dbReference type="ARBA" id="ARBA00006436"/>
    </source>
</evidence>
<dbReference type="InterPro" id="IPR014569">
    <property type="entry name" value="Ubq_cyt-c_CBP3-rel"/>
</dbReference>
<evidence type="ECO:0000259" key="3">
    <source>
        <dbReference type="Pfam" id="PF03981"/>
    </source>
</evidence>
<comment type="similarity">
    <text evidence="2">Belongs to the UPF0174 family.</text>
</comment>
<name>A0A516H4X1_9PROT</name>
<evidence type="ECO:0000313" key="4">
    <source>
        <dbReference type="EMBL" id="QDO98791.1"/>
    </source>
</evidence>